<accession>A0ABY6GYC2</accession>
<sequence>MPGVVETPYRVSGITFHSAAYSRVPILGYKCRYTYHYDNKQYFVTFDLGKFRLFEMRNRPIIIVPGKNWEWDERSDKAEGHVCTKSREHCQFKLPKVGFSYSVKASDSKAVIPEYRIGYRWDDTSEEKLFDKVNWLFERPATERSGSTNKYKNNELIPRYKHVNQIVRDPSVTLSSVKLVFDQPKKEGKTEANLYNYMVAYGSKSITNEVCDIASGALSRCDCSDENLLKTFSAPGHTQIFIENHYDTNTEIPGFRCDLYYFSDKHSSQNHKEHDHDDGL</sequence>
<proteinExistence type="predicted"/>
<dbReference type="Proteomes" id="UP001163255">
    <property type="component" value="Chromosome"/>
</dbReference>
<keyword evidence="2" id="KW-1185">Reference proteome</keyword>
<protein>
    <submittedName>
        <fullName evidence="1">Uncharacterized protein</fullName>
    </submittedName>
</protein>
<reference evidence="1" key="1">
    <citation type="submission" date="2022-10" db="EMBL/GenBank/DDBJ databases">
        <title>Completed Genome Sequence of two octocoral isolated bacterium, Endozoicomonas euniceicola EF212T and Endozoicomonas gorgoniicola PS125T.</title>
        <authorList>
            <person name="Chiou Y.-J."/>
            <person name="Chen Y.-H."/>
        </authorList>
    </citation>
    <scope>NUCLEOTIDE SEQUENCE</scope>
    <source>
        <strain evidence="1">EF212</strain>
    </source>
</reference>
<evidence type="ECO:0000313" key="1">
    <source>
        <dbReference type="EMBL" id="UYM17795.1"/>
    </source>
</evidence>
<evidence type="ECO:0000313" key="2">
    <source>
        <dbReference type="Proteomes" id="UP001163255"/>
    </source>
</evidence>
<gene>
    <name evidence="1" type="ORF">NX720_07770</name>
</gene>
<dbReference type="RefSeq" id="WP_262600501.1">
    <property type="nucleotide sequence ID" value="NZ_CP103300.1"/>
</dbReference>
<organism evidence="1 2">
    <name type="scientific">Endozoicomonas euniceicola</name>
    <dbReference type="NCBI Taxonomy" id="1234143"/>
    <lineage>
        <taxon>Bacteria</taxon>
        <taxon>Pseudomonadati</taxon>
        <taxon>Pseudomonadota</taxon>
        <taxon>Gammaproteobacteria</taxon>
        <taxon>Oceanospirillales</taxon>
        <taxon>Endozoicomonadaceae</taxon>
        <taxon>Endozoicomonas</taxon>
    </lineage>
</organism>
<dbReference type="EMBL" id="CP103300">
    <property type="protein sequence ID" value="UYM17795.1"/>
    <property type="molecule type" value="Genomic_DNA"/>
</dbReference>
<name>A0ABY6GYC2_9GAMM</name>